<dbReference type="Gene3D" id="1.20.1280.50">
    <property type="match status" value="1"/>
</dbReference>
<evidence type="ECO:0000259" key="1">
    <source>
        <dbReference type="PROSITE" id="PS50181"/>
    </source>
</evidence>
<sequence>MAAPNGSSLPEDILNEIFQAVTPSDTISARLVGHLALLRLAHVCRPWRTVAQNNPKLWRKLYLGDPHPDYEVSVSKQVRVATARVQHWLDRCGSQGLSLALRTSSAEVATKVFDDIVADNLPRFRSLDIAGLPIMPVQAVRSHTPLPLLESLAISGKPPSWSPAYPSYVYEGWKGLAASPALRKVHLGSFGRAMFTLPSTIPWGQLTHVSLTQIINAEVFFFQLADACKQVQNLTVRVALIPGHILPSATPFTFPNLQQLDISFALATDIAFFDLLDMPSIQSFALRTGNQVYQLWGCLRESSPSRDRLFAQLRNISTLIIESYPWQDGTTHTAFMQLLYNCNKIDTFALSCPSDNYNPLIRELTACRSISDDPFLPNLRSFTLCLRREGCVDVGGLARRLSPLDLARMVHARTSSSAPTAPCKIQVHFDDNPYAPGSFQKLLEETYVEFIGAPFPQFVLKEGGGHCHDELENLHLWTVSGHLGGGNLHI</sequence>
<dbReference type="InterPro" id="IPR032675">
    <property type="entry name" value="LRR_dom_sf"/>
</dbReference>
<dbReference type="Pfam" id="PF12937">
    <property type="entry name" value="F-box-like"/>
    <property type="match status" value="1"/>
</dbReference>
<accession>A0A4Y7SQW9</accession>
<proteinExistence type="predicted"/>
<comment type="caution">
    <text evidence="2">The sequence shown here is derived from an EMBL/GenBank/DDBJ whole genome shotgun (WGS) entry which is preliminary data.</text>
</comment>
<dbReference type="PROSITE" id="PS50181">
    <property type="entry name" value="FBOX"/>
    <property type="match status" value="1"/>
</dbReference>
<dbReference type="SUPFAM" id="SSF81383">
    <property type="entry name" value="F-box domain"/>
    <property type="match status" value="1"/>
</dbReference>
<keyword evidence="3" id="KW-1185">Reference proteome</keyword>
<dbReference type="OrthoDB" id="2904022at2759"/>
<dbReference type="SUPFAM" id="SSF52047">
    <property type="entry name" value="RNI-like"/>
    <property type="match status" value="1"/>
</dbReference>
<dbReference type="AlphaFoldDB" id="A0A4Y7SQW9"/>
<reference evidence="2 3" key="1">
    <citation type="journal article" date="2019" name="Nat. Ecol. Evol.">
        <title>Megaphylogeny resolves global patterns of mushroom evolution.</title>
        <authorList>
            <person name="Varga T."/>
            <person name="Krizsan K."/>
            <person name="Foldi C."/>
            <person name="Dima B."/>
            <person name="Sanchez-Garcia M."/>
            <person name="Sanchez-Ramirez S."/>
            <person name="Szollosi G.J."/>
            <person name="Szarkandi J.G."/>
            <person name="Papp V."/>
            <person name="Albert L."/>
            <person name="Andreopoulos W."/>
            <person name="Angelini C."/>
            <person name="Antonin V."/>
            <person name="Barry K.W."/>
            <person name="Bougher N.L."/>
            <person name="Buchanan P."/>
            <person name="Buyck B."/>
            <person name="Bense V."/>
            <person name="Catcheside P."/>
            <person name="Chovatia M."/>
            <person name="Cooper J."/>
            <person name="Damon W."/>
            <person name="Desjardin D."/>
            <person name="Finy P."/>
            <person name="Geml J."/>
            <person name="Haridas S."/>
            <person name="Hughes K."/>
            <person name="Justo A."/>
            <person name="Karasinski D."/>
            <person name="Kautmanova I."/>
            <person name="Kiss B."/>
            <person name="Kocsube S."/>
            <person name="Kotiranta H."/>
            <person name="LaButti K.M."/>
            <person name="Lechner B.E."/>
            <person name="Liimatainen K."/>
            <person name="Lipzen A."/>
            <person name="Lukacs Z."/>
            <person name="Mihaltcheva S."/>
            <person name="Morgado L.N."/>
            <person name="Niskanen T."/>
            <person name="Noordeloos M.E."/>
            <person name="Ohm R.A."/>
            <person name="Ortiz-Santana B."/>
            <person name="Ovrebo C."/>
            <person name="Racz N."/>
            <person name="Riley R."/>
            <person name="Savchenko A."/>
            <person name="Shiryaev A."/>
            <person name="Soop K."/>
            <person name="Spirin V."/>
            <person name="Szebenyi C."/>
            <person name="Tomsovsky M."/>
            <person name="Tulloss R.E."/>
            <person name="Uehling J."/>
            <person name="Grigoriev I.V."/>
            <person name="Vagvolgyi C."/>
            <person name="Papp T."/>
            <person name="Martin F.M."/>
            <person name="Miettinen O."/>
            <person name="Hibbett D.S."/>
            <person name="Nagy L.G."/>
        </authorList>
    </citation>
    <scope>NUCLEOTIDE SEQUENCE [LARGE SCALE GENOMIC DNA]</scope>
    <source>
        <strain evidence="2 3">FP101781</strain>
    </source>
</reference>
<evidence type="ECO:0000313" key="2">
    <source>
        <dbReference type="EMBL" id="TEB24260.1"/>
    </source>
</evidence>
<name>A0A4Y7SQW9_COPMI</name>
<dbReference type="PANTHER" id="PTHR38926">
    <property type="entry name" value="F-BOX DOMAIN CONTAINING PROTEIN, EXPRESSED"/>
    <property type="match status" value="1"/>
</dbReference>
<dbReference type="InterPro" id="IPR036047">
    <property type="entry name" value="F-box-like_dom_sf"/>
</dbReference>
<evidence type="ECO:0000313" key="3">
    <source>
        <dbReference type="Proteomes" id="UP000298030"/>
    </source>
</evidence>
<feature type="domain" description="F-box" evidence="1">
    <location>
        <begin position="3"/>
        <end position="61"/>
    </location>
</feature>
<dbReference type="Proteomes" id="UP000298030">
    <property type="component" value="Unassembled WGS sequence"/>
</dbReference>
<gene>
    <name evidence="2" type="ORF">FA13DRAFT_1797316</name>
</gene>
<dbReference type="EMBL" id="QPFP01000068">
    <property type="protein sequence ID" value="TEB24260.1"/>
    <property type="molecule type" value="Genomic_DNA"/>
</dbReference>
<organism evidence="2 3">
    <name type="scientific">Coprinellus micaceus</name>
    <name type="common">Glistening ink-cap mushroom</name>
    <name type="synonym">Coprinus micaceus</name>
    <dbReference type="NCBI Taxonomy" id="71717"/>
    <lineage>
        <taxon>Eukaryota</taxon>
        <taxon>Fungi</taxon>
        <taxon>Dikarya</taxon>
        <taxon>Basidiomycota</taxon>
        <taxon>Agaricomycotina</taxon>
        <taxon>Agaricomycetes</taxon>
        <taxon>Agaricomycetidae</taxon>
        <taxon>Agaricales</taxon>
        <taxon>Agaricineae</taxon>
        <taxon>Psathyrellaceae</taxon>
        <taxon>Coprinellus</taxon>
    </lineage>
</organism>
<dbReference type="Gene3D" id="3.80.10.10">
    <property type="entry name" value="Ribonuclease Inhibitor"/>
    <property type="match status" value="1"/>
</dbReference>
<dbReference type="PANTHER" id="PTHR38926:SF5">
    <property type="entry name" value="F-BOX AND LEUCINE-RICH REPEAT PROTEIN 6"/>
    <property type="match status" value="1"/>
</dbReference>
<protein>
    <recommendedName>
        <fullName evidence="1">F-box domain-containing protein</fullName>
    </recommendedName>
</protein>
<dbReference type="InterPro" id="IPR001810">
    <property type="entry name" value="F-box_dom"/>
</dbReference>